<dbReference type="InterPro" id="IPR001611">
    <property type="entry name" value="Leu-rich_rpt"/>
</dbReference>
<dbReference type="Pfam" id="PF00560">
    <property type="entry name" value="LRR_1"/>
    <property type="match status" value="3"/>
</dbReference>
<dbReference type="AlphaFoldDB" id="A0A835H0K4"/>
<dbReference type="OrthoDB" id="676979at2759"/>
<dbReference type="GO" id="GO:0005576">
    <property type="term" value="C:extracellular region"/>
    <property type="evidence" value="ECO:0007669"/>
    <property type="project" value="UniProtKB-SubCell"/>
</dbReference>
<evidence type="ECO:0000256" key="3">
    <source>
        <dbReference type="ARBA" id="ARBA00022729"/>
    </source>
</evidence>
<gene>
    <name evidence="6" type="ORF">IFM89_038721</name>
</gene>
<evidence type="ECO:0000313" key="7">
    <source>
        <dbReference type="Proteomes" id="UP000631114"/>
    </source>
</evidence>
<keyword evidence="2" id="KW-0964">Secreted</keyword>
<accession>A0A835H0K4</accession>
<protein>
    <submittedName>
        <fullName evidence="6">Uncharacterized protein</fullName>
    </submittedName>
</protein>
<dbReference type="PANTHER" id="PTHR32093">
    <property type="entry name" value="LEUCINE-RICH REPEAT EXTENSIN-LIKE PROTEIN 3-RELATED"/>
    <property type="match status" value="1"/>
</dbReference>
<feature type="compositionally biased region" description="Polar residues" evidence="5">
    <location>
        <begin position="30"/>
        <end position="44"/>
    </location>
</feature>
<evidence type="ECO:0000256" key="5">
    <source>
        <dbReference type="SAM" id="MobiDB-lite"/>
    </source>
</evidence>
<keyword evidence="3" id="KW-0732">Signal</keyword>
<organism evidence="6 7">
    <name type="scientific">Coptis chinensis</name>
    <dbReference type="NCBI Taxonomy" id="261450"/>
    <lineage>
        <taxon>Eukaryota</taxon>
        <taxon>Viridiplantae</taxon>
        <taxon>Streptophyta</taxon>
        <taxon>Embryophyta</taxon>
        <taxon>Tracheophyta</taxon>
        <taxon>Spermatophyta</taxon>
        <taxon>Magnoliopsida</taxon>
        <taxon>Ranunculales</taxon>
        <taxon>Ranunculaceae</taxon>
        <taxon>Coptidoideae</taxon>
        <taxon>Coptis</taxon>
    </lineage>
</organism>
<dbReference type="PANTHER" id="PTHR32093:SF50">
    <property type="entry name" value="EXTENSIN-LIKE PROTEIN"/>
    <property type="match status" value="1"/>
</dbReference>
<reference evidence="6 7" key="1">
    <citation type="submission" date="2020-10" db="EMBL/GenBank/DDBJ databases">
        <title>The Coptis chinensis genome and diversification of protoberbering-type alkaloids.</title>
        <authorList>
            <person name="Wang B."/>
            <person name="Shu S."/>
            <person name="Song C."/>
            <person name="Liu Y."/>
        </authorList>
    </citation>
    <scope>NUCLEOTIDE SEQUENCE [LARGE SCALE GENOMIC DNA]</scope>
    <source>
        <strain evidence="6">HL-2020</strain>
        <tissue evidence="6">Leaf</tissue>
    </source>
</reference>
<dbReference type="SUPFAM" id="SSF52058">
    <property type="entry name" value="L domain-like"/>
    <property type="match status" value="1"/>
</dbReference>
<proteinExistence type="predicted"/>
<dbReference type="Gene3D" id="3.80.10.10">
    <property type="entry name" value="Ribonuclease Inhibitor"/>
    <property type="match status" value="1"/>
</dbReference>
<keyword evidence="7" id="KW-1185">Reference proteome</keyword>
<keyword evidence="4" id="KW-0677">Repeat</keyword>
<comment type="caution">
    <text evidence="6">The sequence shown here is derived from an EMBL/GenBank/DDBJ whole genome shotgun (WGS) entry which is preliminary data.</text>
</comment>
<comment type="subcellular location">
    <subcellularLocation>
        <location evidence="1">Secreted</location>
    </subcellularLocation>
</comment>
<dbReference type="EMBL" id="JADFTS010000009">
    <property type="protein sequence ID" value="KAF9590849.1"/>
    <property type="molecule type" value="Genomic_DNA"/>
</dbReference>
<feature type="region of interest" description="Disordered" evidence="5">
    <location>
        <begin position="18"/>
        <end position="46"/>
    </location>
</feature>
<sequence length="348" mass="38951">MYTVLAAHQFQQLLINSQHPRRLNEEQQETESQMAGSSRLTLNNPRRLRVGNKEELNRQICKAKVGTSNSKAPLHDALRLVSNEIWPIYVRVGIAAILQNRVGVYCAPSVDNPIFRSSVGLPSTMLILLDSYPINSGLLSDLALFHVNSNRYCGILPLTLADLTLLHELDLSNNRFVGRFPKVVLSLPSLKYLNLRYNEFEGPLPSELFAKDLDAIFDVFRPPSIAKLVDSLEELLLINTNLSGCLTPEVGFLHKLRVLDVSFNNLVGPIPYSILGLAHLEQLDVAHDMMRGLKELRSMTGEIVYQRRSLRGARKIVKQLKQTLLTALSIIVETVLVGLPCGKEINRS</sequence>
<name>A0A835H0K4_9MAGN</name>
<dbReference type="Proteomes" id="UP000631114">
    <property type="component" value="Unassembled WGS sequence"/>
</dbReference>
<evidence type="ECO:0000256" key="1">
    <source>
        <dbReference type="ARBA" id="ARBA00004613"/>
    </source>
</evidence>
<evidence type="ECO:0000313" key="6">
    <source>
        <dbReference type="EMBL" id="KAF9590849.1"/>
    </source>
</evidence>
<evidence type="ECO:0000256" key="4">
    <source>
        <dbReference type="ARBA" id="ARBA00022737"/>
    </source>
</evidence>
<dbReference type="InterPro" id="IPR032675">
    <property type="entry name" value="LRR_dom_sf"/>
</dbReference>
<dbReference type="InterPro" id="IPR051582">
    <property type="entry name" value="LRR_extensin-like_regulator"/>
</dbReference>
<evidence type="ECO:0000256" key="2">
    <source>
        <dbReference type="ARBA" id="ARBA00022525"/>
    </source>
</evidence>